<name>A0A6L3VEA1_9BACI</name>
<reference evidence="6 7" key="1">
    <citation type="journal article" date="2016" name="Antonie Van Leeuwenhoek">
        <title>Bacillus depressus sp. nov., isolated from soil of a sunflower field.</title>
        <authorList>
            <person name="Wei X."/>
            <person name="Xin D."/>
            <person name="Xin Y."/>
            <person name="Zhang H."/>
            <person name="Wang T."/>
            <person name="Zhang J."/>
        </authorList>
    </citation>
    <scope>NUCLEOTIDE SEQUENCE [LARGE SCALE GENOMIC DNA]</scope>
    <source>
        <strain evidence="6 7">BZ1</strain>
    </source>
</reference>
<dbReference type="OrthoDB" id="9814200at2"/>
<dbReference type="GO" id="GO:0003700">
    <property type="term" value="F:DNA-binding transcription factor activity"/>
    <property type="evidence" value="ECO:0007669"/>
    <property type="project" value="TreeGrafter"/>
</dbReference>
<dbReference type="InterPro" id="IPR050109">
    <property type="entry name" value="HTH-type_TetR-like_transc_reg"/>
</dbReference>
<dbReference type="PROSITE" id="PS50977">
    <property type="entry name" value="HTH_TETR_2"/>
    <property type="match status" value="1"/>
</dbReference>
<dbReference type="InterPro" id="IPR001647">
    <property type="entry name" value="HTH_TetR"/>
</dbReference>
<evidence type="ECO:0000313" key="6">
    <source>
        <dbReference type="EMBL" id="KAB2338034.1"/>
    </source>
</evidence>
<evidence type="ECO:0000256" key="3">
    <source>
        <dbReference type="ARBA" id="ARBA00023163"/>
    </source>
</evidence>
<proteinExistence type="predicted"/>
<accession>A0A6L3VEA1</accession>
<dbReference type="InterPro" id="IPR041490">
    <property type="entry name" value="KstR2_TetR_C"/>
</dbReference>
<keyword evidence="2 4" id="KW-0238">DNA-binding</keyword>
<dbReference type="SUPFAM" id="SSF46689">
    <property type="entry name" value="Homeodomain-like"/>
    <property type="match status" value="1"/>
</dbReference>
<keyword evidence="3" id="KW-0804">Transcription</keyword>
<dbReference type="Pfam" id="PF17932">
    <property type="entry name" value="TetR_C_24"/>
    <property type="match status" value="1"/>
</dbReference>
<dbReference type="GO" id="GO:0000976">
    <property type="term" value="F:transcription cis-regulatory region binding"/>
    <property type="evidence" value="ECO:0007669"/>
    <property type="project" value="TreeGrafter"/>
</dbReference>
<dbReference type="InterPro" id="IPR036271">
    <property type="entry name" value="Tet_transcr_reg_TetR-rel_C_sf"/>
</dbReference>
<evidence type="ECO:0000256" key="1">
    <source>
        <dbReference type="ARBA" id="ARBA00023015"/>
    </source>
</evidence>
<evidence type="ECO:0000256" key="4">
    <source>
        <dbReference type="PROSITE-ProRule" id="PRU00335"/>
    </source>
</evidence>
<feature type="domain" description="HTH tetR-type" evidence="5">
    <location>
        <begin position="9"/>
        <end position="69"/>
    </location>
</feature>
<dbReference type="Proteomes" id="UP000481030">
    <property type="component" value="Unassembled WGS sequence"/>
</dbReference>
<dbReference type="PANTHER" id="PTHR30055:SF234">
    <property type="entry name" value="HTH-TYPE TRANSCRIPTIONAL REGULATOR BETI"/>
    <property type="match status" value="1"/>
</dbReference>
<dbReference type="Gene3D" id="1.10.10.60">
    <property type="entry name" value="Homeodomain-like"/>
    <property type="match status" value="1"/>
</dbReference>
<sequence>MKLSEKKVLKKKEEILMSAVKIVNNKGYQGATMEEIAAALLMTKGSLYYYFKNKEDLIFQCHALVLSKANKELLAHLEEPISFEERLRKMIKTHIHYAIEKKESFNMIIKPKETFSSEQLHPILQQRKIYAGYFDQIIQGGVDAKEFVNVDLKIVRMILLGSMNWIQQWYMPAGGKSKVEIQEIYADYLLKLLK</sequence>
<dbReference type="AlphaFoldDB" id="A0A6L3VEA1"/>
<dbReference type="SUPFAM" id="SSF48498">
    <property type="entry name" value="Tetracyclin repressor-like, C-terminal domain"/>
    <property type="match status" value="1"/>
</dbReference>
<evidence type="ECO:0000313" key="7">
    <source>
        <dbReference type="Proteomes" id="UP000481030"/>
    </source>
</evidence>
<organism evidence="6 7">
    <name type="scientific">Cytobacillus depressus</name>
    <dbReference type="NCBI Taxonomy" id="1602942"/>
    <lineage>
        <taxon>Bacteria</taxon>
        <taxon>Bacillati</taxon>
        <taxon>Bacillota</taxon>
        <taxon>Bacilli</taxon>
        <taxon>Bacillales</taxon>
        <taxon>Bacillaceae</taxon>
        <taxon>Cytobacillus</taxon>
    </lineage>
</organism>
<dbReference type="Gene3D" id="1.10.357.10">
    <property type="entry name" value="Tetracycline Repressor, domain 2"/>
    <property type="match status" value="1"/>
</dbReference>
<comment type="caution">
    <text evidence="6">The sequence shown here is derived from an EMBL/GenBank/DDBJ whole genome shotgun (WGS) entry which is preliminary data.</text>
</comment>
<dbReference type="PRINTS" id="PR00455">
    <property type="entry name" value="HTHTETR"/>
</dbReference>
<dbReference type="EMBL" id="WBOS01000001">
    <property type="protein sequence ID" value="KAB2338034.1"/>
    <property type="molecule type" value="Genomic_DNA"/>
</dbReference>
<dbReference type="Pfam" id="PF00440">
    <property type="entry name" value="TetR_N"/>
    <property type="match status" value="1"/>
</dbReference>
<protein>
    <submittedName>
        <fullName evidence="6">TetR/AcrR family transcriptional regulator</fullName>
    </submittedName>
</protein>
<keyword evidence="1" id="KW-0805">Transcription regulation</keyword>
<dbReference type="RefSeq" id="WP_151532755.1">
    <property type="nucleotide sequence ID" value="NZ_WBOS01000001.1"/>
</dbReference>
<keyword evidence="7" id="KW-1185">Reference proteome</keyword>
<evidence type="ECO:0000259" key="5">
    <source>
        <dbReference type="PROSITE" id="PS50977"/>
    </source>
</evidence>
<dbReference type="PANTHER" id="PTHR30055">
    <property type="entry name" value="HTH-TYPE TRANSCRIPTIONAL REGULATOR RUTR"/>
    <property type="match status" value="1"/>
</dbReference>
<gene>
    <name evidence="6" type="ORF">F7731_00160</name>
</gene>
<feature type="DNA-binding region" description="H-T-H motif" evidence="4">
    <location>
        <begin position="32"/>
        <end position="51"/>
    </location>
</feature>
<dbReference type="InterPro" id="IPR009057">
    <property type="entry name" value="Homeodomain-like_sf"/>
</dbReference>
<evidence type="ECO:0000256" key="2">
    <source>
        <dbReference type="ARBA" id="ARBA00023125"/>
    </source>
</evidence>